<reference evidence="1 2" key="1">
    <citation type="journal article" date="2019" name="Int. J. Syst. Evol. Microbiol.">
        <title>The Global Catalogue of Microorganisms (GCM) 10K type strain sequencing project: providing services to taxonomists for standard genome sequencing and annotation.</title>
        <authorList>
            <consortium name="The Broad Institute Genomics Platform"/>
            <consortium name="The Broad Institute Genome Sequencing Center for Infectious Disease"/>
            <person name="Wu L."/>
            <person name="Ma J."/>
        </authorList>
    </citation>
    <scope>NUCLEOTIDE SEQUENCE [LARGE SCALE GENOMIC DNA]</scope>
    <source>
        <strain evidence="1 2">JCM 13244</strain>
    </source>
</reference>
<proteinExistence type="predicted"/>
<comment type="caution">
    <text evidence="1">The sequence shown here is derived from an EMBL/GenBank/DDBJ whole genome shotgun (WGS) entry which is preliminary data.</text>
</comment>
<evidence type="ECO:0008006" key="3">
    <source>
        <dbReference type="Google" id="ProtNLM"/>
    </source>
</evidence>
<evidence type="ECO:0000313" key="2">
    <source>
        <dbReference type="Proteomes" id="UP001499947"/>
    </source>
</evidence>
<name>A0ABN2HII9_9ACTN</name>
<sequence>MKSTAYVEKVVKPPSTPVPKKGRTSRWAVHISVISTRKTPMTAQPTALTSRIVQGKALDGVGHSSDAP</sequence>
<protein>
    <recommendedName>
        <fullName evidence="3">Transposase</fullName>
    </recommendedName>
</protein>
<gene>
    <name evidence="1" type="ORF">GCM10009680_30020</name>
</gene>
<evidence type="ECO:0000313" key="1">
    <source>
        <dbReference type="EMBL" id="GAA1688473.1"/>
    </source>
</evidence>
<accession>A0ABN2HII9</accession>
<dbReference type="EMBL" id="BAAALR010000040">
    <property type="protein sequence ID" value="GAA1688473.1"/>
    <property type="molecule type" value="Genomic_DNA"/>
</dbReference>
<dbReference type="Proteomes" id="UP001499947">
    <property type="component" value="Unassembled WGS sequence"/>
</dbReference>
<organism evidence="1 2">
    <name type="scientific">Streptomyces yatensis</name>
    <dbReference type="NCBI Taxonomy" id="155177"/>
    <lineage>
        <taxon>Bacteria</taxon>
        <taxon>Bacillati</taxon>
        <taxon>Actinomycetota</taxon>
        <taxon>Actinomycetes</taxon>
        <taxon>Kitasatosporales</taxon>
        <taxon>Streptomycetaceae</taxon>
        <taxon>Streptomyces</taxon>
        <taxon>Streptomyces violaceusniger group</taxon>
    </lineage>
</organism>
<keyword evidence="2" id="KW-1185">Reference proteome</keyword>